<proteinExistence type="predicted"/>
<accession>A0A164SVQ0</accession>
<dbReference type="AlphaFoldDB" id="A0A164SVQ0"/>
<dbReference type="Gramene" id="KZM86706">
    <property type="protein sequence ID" value="KZM86706"/>
    <property type="gene ID" value="DCAR_023840"/>
</dbReference>
<organism evidence="1">
    <name type="scientific">Daucus carota subsp. sativus</name>
    <name type="common">Carrot</name>
    <dbReference type="NCBI Taxonomy" id="79200"/>
    <lineage>
        <taxon>Eukaryota</taxon>
        <taxon>Viridiplantae</taxon>
        <taxon>Streptophyta</taxon>
        <taxon>Embryophyta</taxon>
        <taxon>Tracheophyta</taxon>
        <taxon>Spermatophyta</taxon>
        <taxon>Magnoliopsida</taxon>
        <taxon>eudicotyledons</taxon>
        <taxon>Gunneridae</taxon>
        <taxon>Pentapetalae</taxon>
        <taxon>asterids</taxon>
        <taxon>campanulids</taxon>
        <taxon>Apiales</taxon>
        <taxon>Apiaceae</taxon>
        <taxon>Apioideae</taxon>
        <taxon>Scandiceae</taxon>
        <taxon>Daucinae</taxon>
        <taxon>Daucus</taxon>
        <taxon>Daucus sect. Daucus</taxon>
    </lineage>
</organism>
<evidence type="ECO:0000313" key="1">
    <source>
        <dbReference type="EMBL" id="KZM86706.1"/>
    </source>
</evidence>
<protein>
    <submittedName>
        <fullName evidence="1">Uncharacterized protein</fullName>
    </submittedName>
</protein>
<comment type="caution">
    <text evidence="1">The sequence shown here is derived from an EMBL/GenBank/DDBJ whole genome shotgun (WGS) entry which is preliminary data.</text>
</comment>
<gene>
    <name evidence="1" type="ORF">DCAR_023840</name>
</gene>
<dbReference type="EMBL" id="LNRQ01000007">
    <property type="protein sequence ID" value="KZM86706.1"/>
    <property type="molecule type" value="Genomic_DNA"/>
</dbReference>
<sequence length="64" mass="7492">MVICGEIRSLEFARFGDKEWNKVKTEESIRRPKLIEKESGAKCGLQNHQKMVMQLKPNDSFSFF</sequence>
<name>A0A164SVQ0_DAUCS</name>
<reference evidence="1" key="1">
    <citation type="journal article" date="2016" name="Nat. Genet.">
        <title>A high-quality carrot genome assembly provides new insights into carotenoid accumulation and asterid genome evolution.</title>
        <authorList>
            <person name="Iorizzo M."/>
            <person name="Ellison S."/>
            <person name="Senalik D."/>
            <person name="Zeng P."/>
            <person name="Satapoomin P."/>
            <person name="Huang J."/>
            <person name="Bowman M."/>
            <person name="Iovene M."/>
            <person name="Sanseverino W."/>
            <person name="Cavagnaro P."/>
            <person name="Yildiz M."/>
            <person name="Macko-Podgorni A."/>
            <person name="Moranska E."/>
            <person name="Grzebelus E."/>
            <person name="Grzebelus D."/>
            <person name="Ashrafi H."/>
            <person name="Zheng Z."/>
            <person name="Cheng S."/>
            <person name="Spooner D."/>
            <person name="Van Deynze A."/>
            <person name="Simon P."/>
        </authorList>
    </citation>
    <scope>NUCLEOTIDE SEQUENCE [LARGE SCALE GENOMIC DNA]</scope>
    <source>
        <tissue evidence="1">Leaf</tissue>
    </source>
</reference>